<dbReference type="Proteomes" id="UP001202328">
    <property type="component" value="Unassembled WGS sequence"/>
</dbReference>
<keyword evidence="3" id="KW-1185">Reference proteome</keyword>
<keyword evidence="1" id="KW-0472">Membrane</keyword>
<protein>
    <submittedName>
        <fullName evidence="2">Uncharacterized protein</fullName>
    </submittedName>
</protein>
<sequence length="132" mass="15189">RKRWGSSSALKDNFKMILRTSLDHDNPVLYLLKWDFDQSADLSLVHSFRVLWMQSTSLETLKKLLMGNPFVFVILLTHIMKIYMVNPFTVLSTDKMSGTATLGGNRDILSRQHISKMEPQILCMAIPALQYQ</sequence>
<evidence type="ECO:0000313" key="3">
    <source>
        <dbReference type="Proteomes" id="UP001202328"/>
    </source>
</evidence>
<feature type="transmembrane region" description="Helical" evidence="1">
    <location>
        <begin position="64"/>
        <end position="84"/>
    </location>
</feature>
<reference evidence="2" key="1">
    <citation type="submission" date="2022-04" db="EMBL/GenBank/DDBJ databases">
        <title>A functionally conserved STORR gene fusion in Papaver species that diverged 16.8 million years ago.</title>
        <authorList>
            <person name="Catania T."/>
        </authorList>
    </citation>
    <scope>NUCLEOTIDE SEQUENCE</scope>
    <source>
        <strain evidence="2">S-188037</strain>
    </source>
</reference>
<evidence type="ECO:0000313" key="2">
    <source>
        <dbReference type="EMBL" id="KAI3837557.1"/>
    </source>
</evidence>
<dbReference type="AlphaFoldDB" id="A0AAD4X3Y6"/>
<proteinExistence type="predicted"/>
<accession>A0AAD4X3Y6</accession>
<feature type="non-terminal residue" evidence="2">
    <location>
        <position position="132"/>
    </location>
</feature>
<comment type="caution">
    <text evidence="2">The sequence shown here is derived from an EMBL/GenBank/DDBJ whole genome shotgun (WGS) entry which is preliminary data.</text>
</comment>
<organism evidence="2 3">
    <name type="scientific">Papaver atlanticum</name>
    <dbReference type="NCBI Taxonomy" id="357466"/>
    <lineage>
        <taxon>Eukaryota</taxon>
        <taxon>Viridiplantae</taxon>
        <taxon>Streptophyta</taxon>
        <taxon>Embryophyta</taxon>
        <taxon>Tracheophyta</taxon>
        <taxon>Spermatophyta</taxon>
        <taxon>Magnoliopsida</taxon>
        <taxon>Ranunculales</taxon>
        <taxon>Papaveraceae</taxon>
        <taxon>Papaveroideae</taxon>
        <taxon>Papaver</taxon>
    </lineage>
</organism>
<name>A0AAD4X3Y6_9MAGN</name>
<keyword evidence="1" id="KW-1133">Transmembrane helix</keyword>
<dbReference type="EMBL" id="JAJJMB010017548">
    <property type="protein sequence ID" value="KAI3837557.1"/>
    <property type="molecule type" value="Genomic_DNA"/>
</dbReference>
<gene>
    <name evidence="2" type="ORF">MKW98_011476</name>
</gene>
<evidence type="ECO:0000256" key="1">
    <source>
        <dbReference type="SAM" id="Phobius"/>
    </source>
</evidence>
<keyword evidence="1" id="KW-0812">Transmembrane</keyword>